<protein>
    <submittedName>
        <fullName evidence="2">Uncharacterized protein</fullName>
    </submittedName>
</protein>
<evidence type="ECO:0000313" key="3">
    <source>
        <dbReference type="Proteomes" id="UP000015102"/>
    </source>
</evidence>
<evidence type="ECO:0000313" key="2">
    <source>
        <dbReference type="EnsemblMetazoa" id="MESCA004610-PA"/>
    </source>
</evidence>
<sequence length="578" mass="64729">MSQENLINLSLDEELPVKRKESLEYNNNPFDLLEKESIAELDPFEMCMKQVSAMNSTPATSNTNVQTEKLLCFSGENSMYESPALIPFTDSIDKMDTFAGIAAAASSSGCDTPTNITGNKKKVDHRKRLLKMSLTNSGITTSSLEGTPSPVLFDGPFLNDSLGYRSPKSSFEDSFMDINSIKPDWLDAENSMDAELAALCIPALKEPIPSPLAELEEPSANDSLKEKFEKKEENKKQSPVLELLRERVKLFKEQELKDQSKKEASPETSKSSSFDVSSLISSLKNIALECSTEQKKNIVDSLTSIFKDKDEKLETNPEPEKKDDTLMPPPQPIVRQGTFDIELDESREKSNAEAEQEELLNQSPPQAPLINDEDQNEVDINECKTPEFVQPEFNNIVEQIGKLLGNQNVNVVQANIQTPCQGNQQTMNPTYIVVMNTPLQTPSNLQRSIMNAGNFNDGSPELNQSAQMRKRSQSLSTHDKQMLAQKDSENSQKVYSATPQRLPGFRRNSISSSNFTPIRRPSFSGNKDPILTKLILRNQVLMNLRKIQNHLQISVQSLTAVNLNSKQHQIWQLNRPDL</sequence>
<feature type="region of interest" description="Disordered" evidence="1">
    <location>
        <begin position="309"/>
        <end position="333"/>
    </location>
</feature>
<reference evidence="3" key="1">
    <citation type="submission" date="2013-02" db="EMBL/GenBank/DDBJ databases">
        <authorList>
            <person name="Hughes D."/>
        </authorList>
    </citation>
    <scope>NUCLEOTIDE SEQUENCE</scope>
    <source>
        <strain>Durham</strain>
        <strain evidence="3">NC isolate 2 -- Noor lab</strain>
    </source>
</reference>
<organism evidence="2 3">
    <name type="scientific">Megaselia scalaris</name>
    <name type="common">Humpbacked fly</name>
    <name type="synonym">Phora scalaris</name>
    <dbReference type="NCBI Taxonomy" id="36166"/>
    <lineage>
        <taxon>Eukaryota</taxon>
        <taxon>Metazoa</taxon>
        <taxon>Ecdysozoa</taxon>
        <taxon>Arthropoda</taxon>
        <taxon>Hexapoda</taxon>
        <taxon>Insecta</taxon>
        <taxon>Pterygota</taxon>
        <taxon>Neoptera</taxon>
        <taxon>Endopterygota</taxon>
        <taxon>Diptera</taxon>
        <taxon>Brachycera</taxon>
        <taxon>Muscomorpha</taxon>
        <taxon>Platypezoidea</taxon>
        <taxon>Phoridae</taxon>
        <taxon>Megaseliini</taxon>
        <taxon>Megaselia</taxon>
    </lineage>
</organism>
<name>T1GM42_MEGSC</name>
<keyword evidence="3" id="KW-1185">Reference proteome</keyword>
<accession>T1GM42</accession>
<dbReference type="HOGENOM" id="CLU_471984_0_0_1"/>
<evidence type="ECO:0000256" key="1">
    <source>
        <dbReference type="SAM" id="MobiDB-lite"/>
    </source>
</evidence>
<feature type="region of interest" description="Disordered" evidence="1">
    <location>
        <begin position="345"/>
        <end position="370"/>
    </location>
</feature>
<proteinExistence type="predicted"/>
<feature type="region of interest" description="Disordered" evidence="1">
    <location>
        <begin position="451"/>
        <end position="494"/>
    </location>
</feature>
<feature type="compositionally biased region" description="Basic and acidic residues" evidence="1">
    <location>
        <begin position="255"/>
        <end position="265"/>
    </location>
</feature>
<dbReference type="Proteomes" id="UP000015102">
    <property type="component" value="Unassembled WGS sequence"/>
</dbReference>
<feature type="region of interest" description="Disordered" evidence="1">
    <location>
        <begin position="255"/>
        <end position="274"/>
    </location>
</feature>
<feature type="region of interest" description="Disordered" evidence="1">
    <location>
        <begin position="212"/>
        <end position="236"/>
    </location>
</feature>
<feature type="compositionally biased region" description="Basic and acidic residues" evidence="1">
    <location>
        <begin position="477"/>
        <end position="490"/>
    </location>
</feature>
<dbReference type="EMBL" id="CAQQ02199958">
    <property type="status" value="NOT_ANNOTATED_CDS"/>
    <property type="molecule type" value="Genomic_DNA"/>
</dbReference>
<feature type="compositionally biased region" description="Basic and acidic residues" evidence="1">
    <location>
        <begin position="223"/>
        <end position="236"/>
    </location>
</feature>
<feature type="region of interest" description="Disordered" evidence="1">
    <location>
        <begin position="502"/>
        <end position="521"/>
    </location>
</feature>
<dbReference type="EnsemblMetazoa" id="MESCA004610-RA">
    <property type="protein sequence ID" value="MESCA004610-PA"/>
    <property type="gene ID" value="MESCA004610"/>
</dbReference>
<dbReference type="AlphaFoldDB" id="T1GM42"/>
<feature type="compositionally biased region" description="Basic and acidic residues" evidence="1">
    <location>
        <begin position="309"/>
        <end position="325"/>
    </location>
</feature>
<reference evidence="2" key="2">
    <citation type="submission" date="2015-06" db="UniProtKB">
        <authorList>
            <consortium name="EnsemblMetazoa"/>
        </authorList>
    </citation>
    <scope>IDENTIFICATION</scope>
</reference>
<feature type="compositionally biased region" description="Polar residues" evidence="1">
    <location>
        <begin position="451"/>
        <end position="467"/>
    </location>
</feature>